<dbReference type="EMBL" id="SFCI01002165">
    <property type="protein sequence ID" value="TFY74305.1"/>
    <property type="molecule type" value="Genomic_DNA"/>
</dbReference>
<organism evidence="2 3">
    <name type="scientific">Hericium alpestre</name>
    <dbReference type="NCBI Taxonomy" id="135208"/>
    <lineage>
        <taxon>Eukaryota</taxon>
        <taxon>Fungi</taxon>
        <taxon>Dikarya</taxon>
        <taxon>Basidiomycota</taxon>
        <taxon>Agaricomycotina</taxon>
        <taxon>Agaricomycetes</taxon>
        <taxon>Russulales</taxon>
        <taxon>Hericiaceae</taxon>
        <taxon>Hericium</taxon>
    </lineage>
</organism>
<feature type="region of interest" description="Disordered" evidence="1">
    <location>
        <begin position="1"/>
        <end position="150"/>
    </location>
</feature>
<dbReference type="AlphaFoldDB" id="A0A4Y9ZHU5"/>
<evidence type="ECO:0000313" key="3">
    <source>
        <dbReference type="Proteomes" id="UP000298061"/>
    </source>
</evidence>
<feature type="compositionally biased region" description="Pro residues" evidence="1">
    <location>
        <begin position="56"/>
        <end position="68"/>
    </location>
</feature>
<name>A0A4Y9ZHU5_9AGAM</name>
<evidence type="ECO:0000313" key="2">
    <source>
        <dbReference type="EMBL" id="TFY74305.1"/>
    </source>
</evidence>
<feature type="non-terminal residue" evidence="2">
    <location>
        <position position="150"/>
    </location>
</feature>
<feature type="compositionally biased region" description="Acidic residues" evidence="1">
    <location>
        <begin position="86"/>
        <end position="95"/>
    </location>
</feature>
<sequence length="150" mass="15801">MLALMAAMSSAPPVEDSAGYFSHPSASVPPLNDISEMPFEVCSRSPSPYPDDAQPPYSPPRSGLPPPPDKGKLAAAYDDYPYSLEQDMDIEDVEPEPGPSAPPFEDAGPSAPPFEEAGPSAPPFESSMEPSAPPLHDSELGPSAPPPWEE</sequence>
<comment type="caution">
    <text evidence="2">The sequence shown here is derived from an EMBL/GenBank/DDBJ whole genome shotgun (WGS) entry which is preliminary data.</text>
</comment>
<dbReference type="Proteomes" id="UP000298061">
    <property type="component" value="Unassembled WGS sequence"/>
</dbReference>
<protein>
    <submittedName>
        <fullName evidence="2">Uncharacterized protein</fullName>
    </submittedName>
</protein>
<evidence type="ECO:0000256" key="1">
    <source>
        <dbReference type="SAM" id="MobiDB-lite"/>
    </source>
</evidence>
<reference evidence="2 3" key="1">
    <citation type="submission" date="2019-02" db="EMBL/GenBank/DDBJ databases">
        <title>Genome sequencing of the rare red list fungi Hericium alpestre (H. flagellum).</title>
        <authorList>
            <person name="Buettner E."/>
            <person name="Kellner H."/>
        </authorList>
    </citation>
    <scope>NUCLEOTIDE SEQUENCE [LARGE SCALE GENOMIC DNA]</scope>
    <source>
        <strain evidence="2 3">DSM 108284</strain>
    </source>
</reference>
<gene>
    <name evidence="2" type="ORF">EWM64_g9707</name>
</gene>
<proteinExistence type="predicted"/>
<keyword evidence="3" id="KW-1185">Reference proteome</keyword>
<accession>A0A4Y9ZHU5</accession>
<dbReference type="OrthoDB" id="2756128at2759"/>
<feature type="compositionally biased region" description="Low complexity" evidence="1">
    <location>
        <begin position="1"/>
        <end position="11"/>
    </location>
</feature>